<gene>
    <name evidence="1" type="ORF">CBM2589_U10003</name>
</gene>
<name>A0A375CQ05_9BURK</name>
<comment type="caution">
    <text evidence="1">The sequence shown here is derived from an EMBL/GenBank/DDBJ whole genome shotgun (WGS) entry which is preliminary data.</text>
</comment>
<dbReference type="Proteomes" id="UP000256297">
    <property type="component" value="Unassembled WGS sequence"/>
</dbReference>
<reference evidence="2" key="1">
    <citation type="submission" date="2018-01" db="EMBL/GenBank/DDBJ databases">
        <authorList>
            <person name="Gaut B.S."/>
            <person name="Morton B.R."/>
            <person name="Clegg M.T."/>
            <person name="Duvall M.R."/>
        </authorList>
    </citation>
    <scope>NUCLEOTIDE SEQUENCE [LARGE SCALE GENOMIC DNA]</scope>
</reference>
<sequence>MVSYLDANGTLCLNVGNWPVDVTRDSSAGMEALAAAGIVSASDVELPHPIHSGTFTGRRYVVTEAGKKYYRDLSRPGWQPDGGKKEGSLCYGKVAVEKIVTVGSPWTLGGNKVAGVTYQYTIENLAEWANTKDVQDAFPELAKEVRNAGKVPKQHGLLLNDSGWQAVQ</sequence>
<dbReference type="EMBL" id="OFSP01000078">
    <property type="protein sequence ID" value="SOY77486.1"/>
    <property type="molecule type" value="Genomic_DNA"/>
</dbReference>
<accession>A0A375CQ05</accession>
<proteinExistence type="predicted"/>
<protein>
    <submittedName>
        <fullName evidence="1">Uncharacterized protein</fullName>
    </submittedName>
</protein>
<dbReference type="AlphaFoldDB" id="A0A375CQ05"/>
<organism evidence="1 2">
    <name type="scientific">Cupriavidus taiwanensis</name>
    <dbReference type="NCBI Taxonomy" id="164546"/>
    <lineage>
        <taxon>Bacteria</taxon>
        <taxon>Pseudomonadati</taxon>
        <taxon>Pseudomonadota</taxon>
        <taxon>Betaproteobacteria</taxon>
        <taxon>Burkholderiales</taxon>
        <taxon>Burkholderiaceae</taxon>
        <taxon>Cupriavidus</taxon>
    </lineage>
</organism>
<evidence type="ECO:0000313" key="1">
    <source>
        <dbReference type="EMBL" id="SOY77486.1"/>
    </source>
</evidence>
<evidence type="ECO:0000313" key="2">
    <source>
        <dbReference type="Proteomes" id="UP000256297"/>
    </source>
</evidence>